<dbReference type="Pfam" id="PF07690">
    <property type="entry name" value="MFS_1"/>
    <property type="match status" value="1"/>
</dbReference>
<dbReference type="PROSITE" id="PS50850">
    <property type="entry name" value="MFS"/>
    <property type="match status" value="1"/>
</dbReference>
<feature type="transmembrane region" description="Helical" evidence="7">
    <location>
        <begin position="421"/>
        <end position="442"/>
    </location>
</feature>
<dbReference type="PANTHER" id="PTHR23502">
    <property type="entry name" value="MAJOR FACILITATOR SUPERFAMILY"/>
    <property type="match status" value="1"/>
</dbReference>
<feature type="transmembrane region" description="Helical" evidence="7">
    <location>
        <begin position="330"/>
        <end position="355"/>
    </location>
</feature>
<feature type="transmembrane region" description="Helical" evidence="7">
    <location>
        <begin position="210"/>
        <end position="234"/>
    </location>
</feature>
<dbReference type="Gene3D" id="1.20.1250.20">
    <property type="entry name" value="MFS general substrate transporter like domains"/>
    <property type="match status" value="1"/>
</dbReference>
<feature type="compositionally biased region" description="Basic and acidic residues" evidence="6">
    <location>
        <begin position="568"/>
        <end position="579"/>
    </location>
</feature>
<dbReference type="Proteomes" id="UP001148614">
    <property type="component" value="Unassembled WGS sequence"/>
</dbReference>
<dbReference type="GO" id="GO:0005886">
    <property type="term" value="C:plasma membrane"/>
    <property type="evidence" value="ECO:0007669"/>
    <property type="project" value="TreeGrafter"/>
</dbReference>
<keyword evidence="2" id="KW-0813">Transport</keyword>
<evidence type="ECO:0000256" key="7">
    <source>
        <dbReference type="SAM" id="Phobius"/>
    </source>
</evidence>
<evidence type="ECO:0000256" key="4">
    <source>
        <dbReference type="ARBA" id="ARBA00022989"/>
    </source>
</evidence>
<feature type="region of interest" description="Disordered" evidence="6">
    <location>
        <begin position="551"/>
        <end position="579"/>
    </location>
</feature>
<dbReference type="InterPro" id="IPR020846">
    <property type="entry name" value="MFS_dom"/>
</dbReference>
<feature type="compositionally biased region" description="Basic and acidic residues" evidence="6">
    <location>
        <begin position="551"/>
        <end position="561"/>
    </location>
</feature>
<feature type="transmembrane region" description="Helical" evidence="7">
    <location>
        <begin position="240"/>
        <end position="259"/>
    </location>
</feature>
<dbReference type="InterPro" id="IPR036259">
    <property type="entry name" value="MFS_trans_sf"/>
</dbReference>
<feature type="transmembrane region" description="Helical" evidence="7">
    <location>
        <begin position="513"/>
        <end position="534"/>
    </location>
</feature>
<dbReference type="Gene3D" id="1.20.1720.10">
    <property type="entry name" value="Multidrug resistance protein D"/>
    <property type="match status" value="1"/>
</dbReference>
<feature type="compositionally biased region" description="Basic and acidic residues" evidence="6">
    <location>
        <begin position="12"/>
        <end position="26"/>
    </location>
</feature>
<dbReference type="AlphaFoldDB" id="A0A9W8NLV0"/>
<dbReference type="CDD" id="cd17323">
    <property type="entry name" value="MFS_Tpo1_MDR_like"/>
    <property type="match status" value="1"/>
</dbReference>
<evidence type="ECO:0000313" key="9">
    <source>
        <dbReference type="EMBL" id="KAJ3579066.1"/>
    </source>
</evidence>
<evidence type="ECO:0000313" key="10">
    <source>
        <dbReference type="Proteomes" id="UP001148614"/>
    </source>
</evidence>
<evidence type="ECO:0000256" key="2">
    <source>
        <dbReference type="ARBA" id="ARBA00022448"/>
    </source>
</evidence>
<feature type="transmembrane region" description="Helical" evidence="7">
    <location>
        <begin position="64"/>
        <end position="84"/>
    </location>
</feature>
<feature type="transmembrane region" description="Helical" evidence="7">
    <location>
        <begin position="152"/>
        <end position="171"/>
    </location>
</feature>
<feature type="transmembrane region" description="Helical" evidence="7">
    <location>
        <begin position="490"/>
        <end position="507"/>
    </location>
</feature>
<dbReference type="EMBL" id="JANPWZ010000136">
    <property type="protein sequence ID" value="KAJ3579066.1"/>
    <property type="molecule type" value="Genomic_DNA"/>
</dbReference>
<evidence type="ECO:0000256" key="5">
    <source>
        <dbReference type="ARBA" id="ARBA00023136"/>
    </source>
</evidence>
<feature type="transmembrane region" description="Helical" evidence="7">
    <location>
        <begin position="448"/>
        <end position="469"/>
    </location>
</feature>
<organism evidence="9 10">
    <name type="scientific">Xylaria arbuscula</name>
    <dbReference type="NCBI Taxonomy" id="114810"/>
    <lineage>
        <taxon>Eukaryota</taxon>
        <taxon>Fungi</taxon>
        <taxon>Dikarya</taxon>
        <taxon>Ascomycota</taxon>
        <taxon>Pezizomycotina</taxon>
        <taxon>Sordariomycetes</taxon>
        <taxon>Xylariomycetidae</taxon>
        <taxon>Xylariales</taxon>
        <taxon>Xylariaceae</taxon>
        <taxon>Xylaria</taxon>
    </lineage>
</organism>
<evidence type="ECO:0000256" key="3">
    <source>
        <dbReference type="ARBA" id="ARBA00022692"/>
    </source>
</evidence>
<dbReference type="InterPro" id="IPR011701">
    <property type="entry name" value="MFS"/>
</dbReference>
<keyword evidence="4 7" id="KW-1133">Transmembrane helix</keyword>
<dbReference type="PANTHER" id="PTHR23502:SF51">
    <property type="entry name" value="QUINIDINE RESISTANCE PROTEIN 1-RELATED"/>
    <property type="match status" value="1"/>
</dbReference>
<feature type="region of interest" description="Disordered" evidence="6">
    <location>
        <begin position="1"/>
        <end position="43"/>
    </location>
</feature>
<keyword evidence="5 7" id="KW-0472">Membrane</keyword>
<dbReference type="GO" id="GO:0022857">
    <property type="term" value="F:transmembrane transporter activity"/>
    <property type="evidence" value="ECO:0007669"/>
    <property type="project" value="InterPro"/>
</dbReference>
<evidence type="ECO:0000256" key="6">
    <source>
        <dbReference type="SAM" id="MobiDB-lite"/>
    </source>
</evidence>
<name>A0A9W8NLV0_9PEZI</name>
<protein>
    <recommendedName>
        <fullName evidence="8">Major facilitator superfamily (MFS) profile domain-containing protein</fullName>
    </recommendedName>
</protein>
<comment type="subcellular location">
    <subcellularLocation>
        <location evidence="1">Membrane</location>
        <topology evidence="1">Multi-pass membrane protein</topology>
    </subcellularLocation>
</comment>
<dbReference type="VEuPathDB" id="FungiDB:F4678DRAFT_451687"/>
<proteinExistence type="predicted"/>
<evidence type="ECO:0000259" key="8">
    <source>
        <dbReference type="PROSITE" id="PS50850"/>
    </source>
</evidence>
<evidence type="ECO:0000256" key="1">
    <source>
        <dbReference type="ARBA" id="ARBA00004141"/>
    </source>
</evidence>
<feature type="transmembrane region" description="Helical" evidence="7">
    <location>
        <begin position="367"/>
        <end position="388"/>
    </location>
</feature>
<sequence>MSCSSPDVAPEQDGRGHYNGTEKDEMTASDIQSTTGVANTEPPAEVQAPLGKIYSVFTKTEKRAIVLAAAAGAFFSPLSAQIYFPALETLSKDLHISINEVNLTVTTYMVSHGRPQVSHLPLYSNSPMRQIVQAIAPMFVGSLADSAGRRPAYILCFIIYIAACIGCALAPNYAALLVLRALQAAGSSATVSLCQAVVSDVVTSAERGSYVGFTSVPIIFAPSVGPVIGGVIAQYLGWRWIFWFLTILSGFVLVLFLLFMPETCRLIVDDGSIRPPPFYRTFWQLLKDACRQKKATLGTSVASKESRGPSNRIQRPNLTRTLLILFEKEMFLLLMYSSLIYAGFYAVATAIPAQFASLYGFSGLKIGLVYIPLGVGSIVAVFVMGKLANWNYRRLCKSLNIPYDKTRQQDMAGFPIEQARLQISVPFMALFTLVLIGFGWAVQYKAHLAVEIVLLFLQGVTLVGFSNLLSTLIVDINPGAAGSATAANNLTRCLVGAGASAFINPLMTAVGPGWAFTIIGLSYIAFFPALWLVLRNGVKWRADKARKAELKKQKEQGEQSVKHTSIPEQRHEKEEDQSG</sequence>
<feature type="domain" description="Major facilitator superfamily (MFS) profile" evidence="8">
    <location>
        <begin position="65"/>
        <end position="538"/>
    </location>
</feature>
<accession>A0A9W8NLV0</accession>
<keyword evidence="3 7" id="KW-0812">Transmembrane</keyword>
<dbReference type="SUPFAM" id="SSF103473">
    <property type="entry name" value="MFS general substrate transporter"/>
    <property type="match status" value="1"/>
</dbReference>
<comment type="caution">
    <text evidence="9">The sequence shown here is derived from an EMBL/GenBank/DDBJ whole genome shotgun (WGS) entry which is preliminary data.</text>
</comment>
<feature type="compositionally biased region" description="Polar residues" evidence="6">
    <location>
        <begin position="29"/>
        <end position="38"/>
    </location>
</feature>
<gene>
    <name evidence="9" type="ORF">NPX13_g1496</name>
</gene>
<keyword evidence="10" id="KW-1185">Reference proteome</keyword>
<reference evidence="9" key="1">
    <citation type="submission" date="2022-07" db="EMBL/GenBank/DDBJ databases">
        <title>Genome Sequence of Xylaria arbuscula.</title>
        <authorList>
            <person name="Buettner E."/>
        </authorList>
    </citation>
    <scope>NUCLEOTIDE SEQUENCE</scope>
    <source>
        <strain evidence="9">VT107</strain>
    </source>
</reference>